<dbReference type="Gene3D" id="3.10.20.340">
    <property type="entry name" value="ArgJ beta chain, C-terminal domain"/>
    <property type="match status" value="1"/>
</dbReference>
<dbReference type="GO" id="GO:0005737">
    <property type="term" value="C:cytoplasm"/>
    <property type="evidence" value="ECO:0007669"/>
    <property type="project" value="UniProtKB-SubCell"/>
</dbReference>
<dbReference type="InterPro" id="IPR016117">
    <property type="entry name" value="ArgJ-like_dom_sf"/>
</dbReference>
<feature type="chain" id="PRO_5023500960" description="Arginine biosynthesis bifunctional protein ArgJ beta chain" evidence="8">
    <location>
        <begin position="207"/>
        <end position="423"/>
    </location>
</feature>
<dbReference type="AlphaFoldDB" id="A0A4Q6I6F8"/>
<comment type="caution">
    <text evidence="9">The sequence shown here is derived from an EMBL/GenBank/DDBJ whole genome shotgun (WGS) entry which is preliminary data.</text>
</comment>
<evidence type="ECO:0000256" key="2">
    <source>
        <dbReference type="ARBA" id="ARBA00011475"/>
    </source>
</evidence>
<dbReference type="UniPathway" id="UPA00068">
    <property type="reaction ID" value="UER00106"/>
</dbReference>
<comment type="subunit">
    <text evidence="2 8">Heterotetramer of two alpha and two beta chains.</text>
</comment>
<name>A0A4Q6I6F8_9RICK</name>
<dbReference type="SUPFAM" id="SSF56266">
    <property type="entry name" value="DmpA/ArgJ-like"/>
    <property type="match status" value="1"/>
</dbReference>
<evidence type="ECO:0000256" key="1">
    <source>
        <dbReference type="ARBA" id="ARBA00006774"/>
    </source>
</evidence>
<dbReference type="HAMAP" id="MF_01106">
    <property type="entry name" value="ArgJ"/>
    <property type="match status" value="1"/>
</dbReference>
<feature type="binding site" evidence="8">
    <location>
        <position position="423"/>
    </location>
    <ligand>
        <name>substrate</name>
    </ligand>
</feature>
<proteinExistence type="inferred from homology"/>
<evidence type="ECO:0000256" key="7">
    <source>
        <dbReference type="ARBA" id="ARBA00023315"/>
    </source>
</evidence>
<feature type="binding site" evidence="8">
    <location>
        <position position="207"/>
    </location>
    <ligand>
        <name>substrate</name>
    </ligand>
</feature>
<dbReference type="InterPro" id="IPR042195">
    <property type="entry name" value="ArgJ_beta_C"/>
</dbReference>
<dbReference type="Pfam" id="PF01960">
    <property type="entry name" value="ArgJ"/>
    <property type="match status" value="1"/>
</dbReference>
<feature type="binding site" evidence="8">
    <location>
        <position position="418"/>
    </location>
    <ligand>
        <name>substrate</name>
    </ligand>
</feature>
<keyword evidence="3 8" id="KW-0055">Arginine biosynthesis</keyword>
<feature type="site" description="Involved in the stabilization of negative charge on the oxyanion by the formation of the oxyanion hole" evidence="8">
    <location>
        <position position="133"/>
    </location>
</feature>
<keyword evidence="8" id="KW-0511">Multifunctional enzyme</keyword>
<feature type="site" description="Cleavage; by autolysis" evidence="8">
    <location>
        <begin position="206"/>
        <end position="207"/>
    </location>
</feature>
<evidence type="ECO:0000313" key="10">
    <source>
        <dbReference type="Proteomes" id="UP000293377"/>
    </source>
</evidence>
<evidence type="ECO:0000256" key="8">
    <source>
        <dbReference type="HAMAP-Rule" id="MF_01106"/>
    </source>
</evidence>
<dbReference type="GO" id="GO:0004042">
    <property type="term" value="F:L-glutamate N-acetyltransferase activity"/>
    <property type="evidence" value="ECO:0007669"/>
    <property type="project" value="UniProtKB-UniRule"/>
</dbReference>
<dbReference type="PANTHER" id="PTHR23100:SF0">
    <property type="entry name" value="ARGININE BIOSYNTHESIS BIFUNCTIONAL PROTEIN ARGJ, MITOCHONDRIAL"/>
    <property type="match status" value="1"/>
</dbReference>
<feature type="binding site" evidence="8">
    <location>
        <position position="196"/>
    </location>
    <ligand>
        <name>substrate</name>
    </ligand>
</feature>
<evidence type="ECO:0000313" key="9">
    <source>
        <dbReference type="EMBL" id="RZB12773.1"/>
    </source>
</evidence>
<comment type="catalytic activity">
    <reaction evidence="8">
        <text>N(2)-acetyl-L-ornithine + L-glutamate = N-acetyl-L-glutamate + L-ornithine</text>
        <dbReference type="Rhea" id="RHEA:15349"/>
        <dbReference type="ChEBI" id="CHEBI:29985"/>
        <dbReference type="ChEBI" id="CHEBI:44337"/>
        <dbReference type="ChEBI" id="CHEBI:46911"/>
        <dbReference type="ChEBI" id="CHEBI:57805"/>
        <dbReference type="EC" id="2.3.1.35"/>
    </reaction>
</comment>
<dbReference type="EC" id="2.3.1.1" evidence="8"/>
<dbReference type="GO" id="GO:0006592">
    <property type="term" value="P:ornithine biosynthetic process"/>
    <property type="evidence" value="ECO:0007669"/>
    <property type="project" value="TreeGrafter"/>
</dbReference>
<dbReference type="Proteomes" id="UP000293377">
    <property type="component" value="Unassembled WGS sequence"/>
</dbReference>
<comment type="function">
    <text evidence="8">Catalyzes two activities which are involved in the cyclic version of arginine biosynthesis: the synthesis of N-acetylglutamate from glutamate and acetyl-CoA as the acetyl donor, and of ornithine by transacetylation between N(2)-acetylornithine and glutamate.</text>
</comment>
<dbReference type="STRING" id="1242993.ehr_00834"/>
<evidence type="ECO:0000256" key="3">
    <source>
        <dbReference type="ARBA" id="ARBA00022571"/>
    </source>
</evidence>
<evidence type="ECO:0000256" key="4">
    <source>
        <dbReference type="ARBA" id="ARBA00022605"/>
    </source>
</evidence>
<feature type="chain" id="PRO_5023500961" description="Arginine biosynthesis bifunctional protein ArgJ alpha chain" evidence="8">
    <location>
        <begin position="1"/>
        <end position="206"/>
    </location>
</feature>
<dbReference type="FunFam" id="3.60.70.12:FF:000001">
    <property type="entry name" value="Arginine biosynthesis bifunctional protein ArgJ, chloroplastic"/>
    <property type="match status" value="1"/>
</dbReference>
<dbReference type="GO" id="GO:0006526">
    <property type="term" value="P:L-arginine biosynthetic process"/>
    <property type="evidence" value="ECO:0007669"/>
    <property type="project" value="UniProtKB-UniRule"/>
</dbReference>
<evidence type="ECO:0000256" key="5">
    <source>
        <dbReference type="ARBA" id="ARBA00022679"/>
    </source>
</evidence>
<feature type="binding site" evidence="8">
    <location>
        <position position="294"/>
    </location>
    <ligand>
        <name>substrate</name>
    </ligand>
</feature>
<dbReference type="NCBIfam" id="TIGR00120">
    <property type="entry name" value="ArgJ"/>
    <property type="match status" value="1"/>
</dbReference>
<evidence type="ECO:0000256" key="6">
    <source>
        <dbReference type="ARBA" id="ARBA00022813"/>
    </source>
</evidence>
<feature type="binding site" evidence="8">
    <location>
        <position position="170"/>
    </location>
    <ligand>
        <name>substrate</name>
    </ligand>
</feature>
<dbReference type="InterPro" id="IPR002813">
    <property type="entry name" value="Arg_biosynth_ArgJ"/>
</dbReference>
<gene>
    <name evidence="8" type="primary">argJ</name>
    <name evidence="9" type="ORF">DRF75_02350</name>
</gene>
<dbReference type="GO" id="GO:0004358">
    <property type="term" value="F:L-glutamate N-acetyltransferase activity, acting on acetyl-L-ornithine as donor"/>
    <property type="evidence" value="ECO:0007669"/>
    <property type="project" value="UniProtKB-UniRule"/>
</dbReference>
<keyword evidence="10" id="KW-1185">Reference proteome</keyword>
<comment type="pathway">
    <text evidence="8">Amino-acid biosynthesis; L-arginine biosynthesis; L-ornithine and N-acetyl-L-glutamate from L-glutamate and N(2)-acetyl-L-ornithine (cyclic): step 1/1.</text>
</comment>
<keyword evidence="6 8" id="KW-0068">Autocatalytic cleavage</keyword>
<dbReference type="EMBL" id="QOHL01000008">
    <property type="protein sequence ID" value="RZB12773.1"/>
    <property type="molecule type" value="Genomic_DNA"/>
</dbReference>
<dbReference type="NCBIfam" id="NF003802">
    <property type="entry name" value="PRK05388.1"/>
    <property type="match status" value="1"/>
</dbReference>
<feature type="active site" description="Nucleophile" evidence="8">
    <location>
        <position position="207"/>
    </location>
</feature>
<keyword evidence="8" id="KW-0963">Cytoplasm</keyword>
<comment type="subcellular location">
    <subcellularLocation>
        <location evidence="8">Cytoplasm</location>
    </subcellularLocation>
</comment>
<dbReference type="PANTHER" id="PTHR23100">
    <property type="entry name" value="ARGININE BIOSYNTHESIS BIFUNCTIONAL PROTEIN ARGJ"/>
    <property type="match status" value="1"/>
</dbReference>
<accession>A0A4Q6I6F8</accession>
<dbReference type="RefSeq" id="WP_129992591.1">
    <property type="nucleotide sequence ID" value="NZ_QOHL01000008.1"/>
</dbReference>
<comment type="pathway">
    <text evidence="8">Amino-acid biosynthesis; L-arginine biosynthesis; N(2)-acetyl-L-ornithine from L-glutamate: step 1/4.</text>
</comment>
<sequence length="423" mass="45744">MGQKFSDHPRFLLSPLAPTDFPVMPDIDGVELYSFAAGIKKIVGFSDKLDLLIVKMPDNTSVAGVFTTSYTSSSNVEHCRKILPHGKAKVLVVNSGNSNVAVGTGGYKAVEEVTRLCAERFGCATEEVYFCSTGVIGVPLPVDKITSIILNPDWSSAENSWDAAADSITTTDTFIKMATKEVSICGKKVTINGICKGSGMVAPNMATMLAYIFTDANIKSDVLQKLLKEYVDISFNSITVDGDTSTSDSVLLFATNLAQHKQICSVDDQDLNDFKAALKDILLDLAHFIVKDGEGLTKFITINIRNAASLSSARKIGFSVANSLLVKTAMAGGDANWGRIMMAIGKAGEPFNKNEVSLKIGDSIILVDGEISATYDRNSVNEYVKNNQNIYIEVDINTGSFDTTVWTCDLTHRFVDINGKYLT</sequence>
<keyword evidence="5 8" id="KW-0808">Transferase</keyword>
<feature type="site" description="Involved in the stabilization of negative charge on the oxyanion by the formation of the oxyanion hole" evidence="8">
    <location>
        <position position="134"/>
    </location>
</feature>
<comment type="catalytic activity">
    <reaction evidence="8">
        <text>L-glutamate + acetyl-CoA = N-acetyl-L-glutamate + CoA + H(+)</text>
        <dbReference type="Rhea" id="RHEA:24292"/>
        <dbReference type="ChEBI" id="CHEBI:15378"/>
        <dbReference type="ChEBI" id="CHEBI:29985"/>
        <dbReference type="ChEBI" id="CHEBI:44337"/>
        <dbReference type="ChEBI" id="CHEBI:57287"/>
        <dbReference type="ChEBI" id="CHEBI:57288"/>
        <dbReference type="EC" id="2.3.1.1"/>
    </reaction>
</comment>
<reference evidence="9 10" key="1">
    <citation type="submission" date="2018-06" db="EMBL/GenBank/DDBJ databases">
        <title>Complete Genome Sequence of Ehrlichia minasensis Isolated From Cattle.</title>
        <authorList>
            <person name="Aguiar D.M."/>
            <person name="Araujo J.P.A.Jr."/>
            <person name="Nakazato L."/>
            <person name="Bard E."/>
            <person name="Cabezas-Cruz A."/>
        </authorList>
    </citation>
    <scope>NUCLEOTIDE SEQUENCE [LARGE SCALE GENOMIC DNA]</scope>
    <source>
        <strain evidence="9 10">B11</strain>
    </source>
</reference>
<keyword evidence="7 8" id="KW-0012">Acyltransferase</keyword>
<organism evidence="9 10">
    <name type="scientific">Ehrlichia minasensis</name>
    <dbReference type="NCBI Taxonomy" id="1242993"/>
    <lineage>
        <taxon>Bacteria</taxon>
        <taxon>Pseudomonadati</taxon>
        <taxon>Pseudomonadota</taxon>
        <taxon>Alphaproteobacteria</taxon>
        <taxon>Rickettsiales</taxon>
        <taxon>Anaplasmataceae</taxon>
        <taxon>Ehrlichia</taxon>
    </lineage>
</organism>
<dbReference type="Gene3D" id="3.60.70.12">
    <property type="entry name" value="L-amino peptidase D-ALA esterase/amidase"/>
    <property type="match status" value="1"/>
</dbReference>
<keyword evidence="4 8" id="KW-0028">Amino-acid biosynthesis</keyword>
<dbReference type="CDD" id="cd02152">
    <property type="entry name" value="OAT"/>
    <property type="match status" value="1"/>
</dbReference>
<comment type="similarity">
    <text evidence="1 8">Belongs to the ArgJ family.</text>
</comment>
<dbReference type="EC" id="2.3.1.35" evidence="8"/>
<protein>
    <recommendedName>
        <fullName evidence="8">Arginine biosynthesis bifunctional protein ArgJ</fullName>
    </recommendedName>
    <domain>
        <recommendedName>
            <fullName evidence="8">Glutamate N-acetyltransferase</fullName>
            <ecNumber evidence="8">2.3.1.35</ecNumber>
        </recommendedName>
        <alternativeName>
            <fullName evidence="8">Ornithine acetyltransferase</fullName>
            <shortName evidence="8">OATase</shortName>
        </alternativeName>
        <alternativeName>
            <fullName evidence="8">Ornithine transacetylase</fullName>
        </alternativeName>
    </domain>
    <domain>
        <recommendedName>
            <fullName evidence="8">Amino-acid acetyltransferase</fullName>
            <ecNumber evidence="8">2.3.1.1</ecNumber>
        </recommendedName>
        <alternativeName>
            <fullName evidence="8">N-acetylglutamate synthase</fullName>
            <shortName evidence="8">AGSase</shortName>
        </alternativeName>
    </domain>
    <component>
        <recommendedName>
            <fullName evidence="8">Arginine biosynthesis bifunctional protein ArgJ alpha chain</fullName>
        </recommendedName>
    </component>
    <component>
        <recommendedName>
            <fullName evidence="8">Arginine biosynthesis bifunctional protein ArgJ beta chain</fullName>
        </recommendedName>
    </component>
</protein>